<keyword evidence="1" id="KW-0732">Signal</keyword>
<feature type="domain" description="CBM6" evidence="2">
    <location>
        <begin position="130"/>
        <end position="271"/>
    </location>
</feature>
<sequence length="376" mass="39481">SCITASFPQEFLVDYVRVYEDIPNALPTVSITAPAAGSTLPAGNITITATASDSDGSIATVEFYNGAAYLGEDTTAPYEFIWNSVPDGCYNIEARAIDNLGGTATDNVDITVGLGCGQLPYLGSAYVFPALIQAEDYDDGGDGVAYSDADAANQGGQYRPSEGVDIENCTDAGGGYNIGWLSPGEWTEYTVSVATAGTYDFEARVASQSTGGTFHLEFNGVDETGTVTVPVTGGWQSWTTVSFTATLSAGTQVMRFVVGSGSFNVNSFEVVGVPTSVPPGSTPQVTALRMASPNPFSPRTTIHYDLQVPANVDVSIFDARGRRVTTLLSDERLPAGSHRVVWDGRDANGNAVAGGVYFSKLNAGNRSSTLRMVLLK</sequence>
<dbReference type="CDD" id="cd04080">
    <property type="entry name" value="CBM6_cellulase-like"/>
    <property type="match status" value="1"/>
</dbReference>
<dbReference type="Gene3D" id="2.60.40.10">
    <property type="entry name" value="Immunoglobulins"/>
    <property type="match status" value="1"/>
</dbReference>
<evidence type="ECO:0000256" key="1">
    <source>
        <dbReference type="ARBA" id="ARBA00022729"/>
    </source>
</evidence>
<dbReference type="Gene3D" id="2.60.120.260">
    <property type="entry name" value="Galactose-binding domain-like"/>
    <property type="match status" value="1"/>
</dbReference>
<evidence type="ECO:0000313" key="4">
    <source>
        <dbReference type="Proteomes" id="UP000547674"/>
    </source>
</evidence>
<evidence type="ECO:0000313" key="3">
    <source>
        <dbReference type="EMBL" id="NNF07528.1"/>
    </source>
</evidence>
<accession>A0A7Y2EG36</accession>
<dbReference type="Pfam" id="PF03422">
    <property type="entry name" value="CBM_6"/>
    <property type="match status" value="1"/>
</dbReference>
<dbReference type="EMBL" id="JABDJR010000493">
    <property type="protein sequence ID" value="NNF07528.1"/>
    <property type="molecule type" value="Genomic_DNA"/>
</dbReference>
<feature type="non-terminal residue" evidence="3">
    <location>
        <position position="1"/>
    </location>
</feature>
<organism evidence="3 4">
    <name type="scientific">Eiseniibacteriota bacterium</name>
    <dbReference type="NCBI Taxonomy" id="2212470"/>
    <lineage>
        <taxon>Bacteria</taxon>
        <taxon>Candidatus Eiseniibacteriota</taxon>
    </lineage>
</organism>
<dbReference type="InterPro" id="IPR006584">
    <property type="entry name" value="Cellulose-bd_IV"/>
</dbReference>
<dbReference type="AlphaFoldDB" id="A0A7Y2EG36"/>
<dbReference type="Pfam" id="PF13860">
    <property type="entry name" value="FlgD_ig"/>
    <property type="match status" value="1"/>
</dbReference>
<dbReference type="GO" id="GO:0030246">
    <property type="term" value="F:carbohydrate binding"/>
    <property type="evidence" value="ECO:0007669"/>
    <property type="project" value="InterPro"/>
</dbReference>
<evidence type="ECO:0000259" key="2">
    <source>
        <dbReference type="PROSITE" id="PS51175"/>
    </source>
</evidence>
<dbReference type="NCBIfam" id="TIGR04183">
    <property type="entry name" value="Por_Secre_tail"/>
    <property type="match status" value="1"/>
</dbReference>
<dbReference type="SMART" id="SM00606">
    <property type="entry name" value="CBD_IV"/>
    <property type="match status" value="1"/>
</dbReference>
<dbReference type="InterPro" id="IPR008979">
    <property type="entry name" value="Galactose-bd-like_sf"/>
</dbReference>
<dbReference type="PROSITE" id="PS51175">
    <property type="entry name" value="CBM6"/>
    <property type="match status" value="1"/>
</dbReference>
<dbReference type="Gene3D" id="2.60.40.4070">
    <property type="match status" value="1"/>
</dbReference>
<reference evidence="3 4" key="1">
    <citation type="submission" date="2020-03" db="EMBL/GenBank/DDBJ databases">
        <title>Metabolic flexibility allows generalist bacteria to become dominant in a frequently disturbed ecosystem.</title>
        <authorList>
            <person name="Chen Y.-J."/>
            <person name="Leung P.M."/>
            <person name="Bay S.K."/>
            <person name="Hugenholtz P."/>
            <person name="Kessler A.J."/>
            <person name="Shelley G."/>
            <person name="Waite D.W."/>
            <person name="Cook P.L."/>
            <person name="Greening C."/>
        </authorList>
    </citation>
    <scope>NUCLEOTIDE SEQUENCE [LARGE SCALE GENOMIC DNA]</scope>
    <source>
        <strain evidence="3">SS_bin_28</strain>
    </source>
</reference>
<dbReference type="Pfam" id="PF17957">
    <property type="entry name" value="Big_7"/>
    <property type="match status" value="1"/>
</dbReference>
<proteinExistence type="predicted"/>
<comment type="caution">
    <text evidence="3">The sequence shown here is derived from an EMBL/GenBank/DDBJ whole genome shotgun (WGS) entry which is preliminary data.</text>
</comment>
<dbReference type="Proteomes" id="UP000547674">
    <property type="component" value="Unassembled WGS sequence"/>
</dbReference>
<dbReference type="SUPFAM" id="SSF49785">
    <property type="entry name" value="Galactose-binding domain-like"/>
    <property type="match status" value="1"/>
</dbReference>
<gene>
    <name evidence="3" type="ORF">HKN21_12270</name>
</gene>
<dbReference type="InterPro" id="IPR013783">
    <property type="entry name" value="Ig-like_fold"/>
</dbReference>
<dbReference type="InterPro" id="IPR005084">
    <property type="entry name" value="CBM6"/>
</dbReference>
<name>A0A7Y2EG36_UNCEI</name>
<dbReference type="InterPro" id="IPR026444">
    <property type="entry name" value="Secre_tail"/>
</dbReference>
<protein>
    <submittedName>
        <fullName evidence="3">Carbohydrate-binding protein</fullName>
    </submittedName>
</protein>
<dbReference type="InterPro" id="IPR025965">
    <property type="entry name" value="FlgD/Vpr_Ig-like"/>
</dbReference>